<dbReference type="RefSeq" id="WP_123389457.1">
    <property type="nucleotide sequence ID" value="NZ_RKHO01000001.1"/>
</dbReference>
<feature type="transmembrane region" description="Helical" evidence="2">
    <location>
        <begin position="115"/>
        <end position="132"/>
    </location>
</feature>
<keyword evidence="4" id="KW-1185">Reference proteome</keyword>
<evidence type="ECO:0000313" key="3">
    <source>
        <dbReference type="EMBL" id="ROR90280.1"/>
    </source>
</evidence>
<dbReference type="Proteomes" id="UP000281738">
    <property type="component" value="Unassembled WGS sequence"/>
</dbReference>
<keyword evidence="2" id="KW-0472">Membrane</keyword>
<keyword evidence="2" id="KW-0812">Transmembrane</keyword>
<feature type="compositionally biased region" description="Basic and acidic residues" evidence="1">
    <location>
        <begin position="49"/>
        <end position="66"/>
    </location>
</feature>
<feature type="transmembrane region" description="Helical" evidence="2">
    <location>
        <begin position="183"/>
        <end position="203"/>
    </location>
</feature>
<proteinExistence type="predicted"/>
<dbReference type="EMBL" id="RKHO01000001">
    <property type="protein sequence ID" value="ROR90280.1"/>
    <property type="molecule type" value="Genomic_DNA"/>
</dbReference>
<evidence type="ECO:0000256" key="2">
    <source>
        <dbReference type="SAM" id="Phobius"/>
    </source>
</evidence>
<sequence length="263" mass="26857">MTARTFLVRGLLAGLIAGLAAFAVAYVVGEPQVETAIGLESSAGASATEPHDHAPGTPAEHSHGDEDAVVSRTVQSTLGLLTGNLAVGIALGGLVGLASAFAVGRIGRLTPRQSTGLVALVGFVAFALVPFLKYPATPPAVGSGETIGDRTALYFSFVAISLAAAFVAVLVGRRTAASSGAYLGTVAGVSAYLLVVMVAGTLMPTVNEVGDFPADTLWFFRRASLLTLATLWAALGVALAGFVGIDHERALARQRRRELATSL</sequence>
<protein>
    <submittedName>
        <fullName evidence="3">Putative cobalt transporter CbtA</fullName>
    </submittedName>
</protein>
<evidence type="ECO:0000313" key="4">
    <source>
        <dbReference type="Proteomes" id="UP000281738"/>
    </source>
</evidence>
<reference evidence="3 4" key="1">
    <citation type="submission" date="2018-11" db="EMBL/GenBank/DDBJ databases">
        <title>Sequencing the genomes of 1000 actinobacteria strains.</title>
        <authorList>
            <person name="Klenk H.-P."/>
        </authorList>
    </citation>
    <scope>NUCLEOTIDE SEQUENCE [LARGE SCALE GENOMIC DNA]</scope>
    <source>
        <strain evidence="3 4">DSM 12652</strain>
    </source>
</reference>
<accession>A0A3N2CRY9</accession>
<feature type="transmembrane region" description="Helical" evidence="2">
    <location>
        <begin position="85"/>
        <end position="103"/>
    </location>
</feature>
<feature type="region of interest" description="Disordered" evidence="1">
    <location>
        <begin position="42"/>
        <end position="67"/>
    </location>
</feature>
<feature type="transmembrane region" description="Helical" evidence="2">
    <location>
        <begin position="152"/>
        <end position="171"/>
    </location>
</feature>
<name>A0A3N2CRY9_9ACTN</name>
<organism evidence="3 4">
    <name type="scientific">Nocardioides aurantiacus</name>
    <dbReference type="NCBI Taxonomy" id="86796"/>
    <lineage>
        <taxon>Bacteria</taxon>
        <taxon>Bacillati</taxon>
        <taxon>Actinomycetota</taxon>
        <taxon>Actinomycetes</taxon>
        <taxon>Propionibacteriales</taxon>
        <taxon>Nocardioidaceae</taxon>
        <taxon>Nocardioides</taxon>
    </lineage>
</organism>
<comment type="caution">
    <text evidence="3">The sequence shown here is derived from an EMBL/GenBank/DDBJ whole genome shotgun (WGS) entry which is preliminary data.</text>
</comment>
<dbReference type="Pfam" id="PF09490">
    <property type="entry name" value="CbtA"/>
    <property type="match status" value="1"/>
</dbReference>
<gene>
    <name evidence="3" type="ORF">EDD33_1116</name>
</gene>
<keyword evidence="2" id="KW-1133">Transmembrane helix</keyword>
<feature type="transmembrane region" description="Helical" evidence="2">
    <location>
        <begin position="223"/>
        <end position="245"/>
    </location>
</feature>
<evidence type="ECO:0000256" key="1">
    <source>
        <dbReference type="SAM" id="MobiDB-lite"/>
    </source>
</evidence>
<dbReference type="OrthoDB" id="6851830at2"/>
<dbReference type="InterPro" id="IPR012666">
    <property type="entry name" value="CbtA_put"/>
</dbReference>
<dbReference type="AlphaFoldDB" id="A0A3N2CRY9"/>